<dbReference type="PANTHER" id="PTHR33074">
    <property type="entry name" value="EXPRESSED PROTEIN-RELATED"/>
    <property type="match status" value="1"/>
</dbReference>
<keyword evidence="4" id="KW-1185">Reference proteome</keyword>
<dbReference type="Gramene" id="TraesWEE_scaffold_054825_01G000100.1">
    <property type="protein sequence ID" value="TraesWEE_scaffold_054825_01G000100.1"/>
    <property type="gene ID" value="TraesWEE_scaffold_054825_01G000100"/>
</dbReference>
<dbReference type="PANTHER" id="PTHR33074:SF90">
    <property type="entry name" value="DUF1618 DOMAIN-CONTAINING PROTEIN"/>
    <property type="match status" value="1"/>
</dbReference>
<dbReference type="Gramene" id="TraesCLE_scaffold_040344_01G000200.1">
    <property type="protein sequence ID" value="TraesCLE_scaffold_040344_01G000200.1"/>
    <property type="gene ID" value="TraesCLE_scaffold_040344_01G000200"/>
</dbReference>
<feature type="region of interest" description="Disordered" evidence="1">
    <location>
        <begin position="451"/>
        <end position="485"/>
    </location>
</feature>
<dbReference type="Gramene" id="TraesARI2B03G00861850.1">
    <property type="protein sequence ID" value="TraesARI2B03G00861850.1"/>
    <property type="gene ID" value="TraesARI2B03G00861850"/>
</dbReference>
<reference evidence="3" key="1">
    <citation type="submission" date="2018-08" db="EMBL/GenBank/DDBJ databases">
        <authorList>
            <person name="Rossello M."/>
        </authorList>
    </citation>
    <scope>NUCLEOTIDE SEQUENCE [LARGE SCALE GENOMIC DNA]</scope>
    <source>
        <strain evidence="3">cv. Chinese Spring</strain>
    </source>
</reference>
<feature type="domain" description="DUF1618" evidence="2">
    <location>
        <begin position="214"/>
        <end position="393"/>
    </location>
</feature>
<evidence type="ECO:0000259" key="2">
    <source>
        <dbReference type="Pfam" id="PF07762"/>
    </source>
</evidence>
<name>A0A3B6BZJ7_WHEAT</name>
<organism evidence="3">
    <name type="scientific">Triticum aestivum</name>
    <name type="common">Wheat</name>
    <dbReference type="NCBI Taxonomy" id="4565"/>
    <lineage>
        <taxon>Eukaryota</taxon>
        <taxon>Viridiplantae</taxon>
        <taxon>Streptophyta</taxon>
        <taxon>Embryophyta</taxon>
        <taxon>Tracheophyta</taxon>
        <taxon>Spermatophyta</taxon>
        <taxon>Magnoliopsida</taxon>
        <taxon>Liliopsida</taxon>
        <taxon>Poales</taxon>
        <taxon>Poaceae</taxon>
        <taxon>BOP clade</taxon>
        <taxon>Pooideae</taxon>
        <taxon>Triticodae</taxon>
        <taxon>Triticeae</taxon>
        <taxon>Triticinae</taxon>
        <taxon>Triticum</taxon>
    </lineage>
</organism>
<dbReference type="Proteomes" id="UP000019116">
    <property type="component" value="Chromosome 2B"/>
</dbReference>
<dbReference type="Gramene" id="TraesCS2B02G097000.1">
    <property type="protein sequence ID" value="TraesCS2B02G097000.1"/>
    <property type="gene ID" value="TraesCS2B02G097000"/>
</dbReference>
<dbReference type="Gramene" id="TraesROB_scaffold_088705_01G000100.1">
    <property type="protein sequence ID" value="TraesROB_scaffold_088705_01G000100.1"/>
    <property type="gene ID" value="TraesROB_scaffold_088705_01G000100"/>
</dbReference>
<sequence length="590" mass="66197">MEGSFVSASIQSPADDDAETFRYPSWIILDSRAHFADLDNATTVKAKASTGHEFKVTFCLAEPPAVSYFCAHCPEDCCTTEPRVVSSANDLLLLCFAFRTGPPSTDKDSHLLEYFVYTAASGGNQSIRPVPSSSPTYRHTWHAAILPFEGDDFLIADLVRNADLVHHDLHIFWSGTSEWSTTHLKLESPSDAQPWDLPIQTDKVISLGGSMVGWVDLWRGIVICDVLDREPVLRFLPLPRADFDLNRESEARPVRDVTGCHDGFINFVELEHCHKFVNVIGRSNFNTPKIFDTQDTIYDTDILSHDDMLGVTDDHRPVSVPAGWKLRTMYKSISWDYWRKGNTIHVNDISACPTDPSMLLPQLWDARDRKWTLRNLKRTGFPTFSICAGDVVYLMCKAESDDKDALLLGVDIGTKKLEVIRPYCGARATSFDPTFISCEFSEYLNTTPYPRPCDEEVAAESSQNSVPNDHLSSADTVPNNAQPQQNTCHGDGYYGTWNKCDYGAHPGYGNYQQPIPQSLPPPNLTQTVQPMLSSALSEGYIYARWTLRDAYGRMYISVPLNEMYKPFALWRPPMPAQQPFAQPLAPGQSR</sequence>
<dbReference type="Gramene" id="TraesCAD_scaffold_001424_01G000100.1">
    <property type="protein sequence ID" value="TraesCAD_scaffold_001424_01G000100.1"/>
    <property type="gene ID" value="TraesCAD_scaffold_001424_01G000100"/>
</dbReference>
<dbReference type="EnsemblPlants" id="TraesCS2B02G097000.1">
    <property type="protein sequence ID" value="TraesCS2B02G097000.1"/>
    <property type="gene ID" value="TraesCS2B02G097000"/>
</dbReference>
<evidence type="ECO:0000313" key="4">
    <source>
        <dbReference type="Proteomes" id="UP000019116"/>
    </source>
</evidence>
<dbReference type="AlphaFoldDB" id="A0A3B6BZJ7"/>
<dbReference type="InterPro" id="IPR011676">
    <property type="entry name" value="DUF1618"/>
</dbReference>
<reference evidence="3" key="2">
    <citation type="submission" date="2018-10" db="UniProtKB">
        <authorList>
            <consortium name="EnsemblPlants"/>
        </authorList>
    </citation>
    <scope>IDENTIFICATION</scope>
</reference>
<evidence type="ECO:0000256" key="1">
    <source>
        <dbReference type="SAM" id="MobiDB-lite"/>
    </source>
</evidence>
<dbReference type="Pfam" id="PF07762">
    <property type="entry name" value="DUF1618"/>
    <property type="match status" value="1"/>
</dbReference>
<protein>
    <recommendedName>
        <fullName evidence="2">DUF1618 domain-containing protein</fullName>
    </recommendedName>
</protein>
<evidence type="ECO:0000313" key="3">
    <source>
        <dbReference type="EnsemblPlants" id="TraesCS2B02G097000.1"/>
    </source>
</evidence>
<proteinExistence type="predicted"/>
<feature type="compositionally biased region" description="Polar residues" evidence="1">
    <location>
        <begin position="460"/>
        <end position="485"/>
    </location>
</feature>
<accession>A0A3B6BZJ7</accession>